<evidence type="ECO:0000313" key="4">
    <source>
        <dbReference type="Proteomes" id="UP000233837"/>
    </source>
</evidence>
<name>A0A2I0WXS4_9ASPA</name>
<reference evidence="3 4" key="1">
    <citation type="journal article" date="2016" name="Sci. Rep.">
        <title>The Dendrobium catenatum Lindl. genome sequence provides insights into polysaccharide synthase, floral development and adaptive evolution.</title>
        <authorList>
            <person name="Zhang G.Q."/>
            <person name="Xu Q."/>
            <person name="Bian C."/>
            <person name="Tsai W.C."/>
            <person name="Yeh C.M."/>
            <person name="Liu K.W."/>
            <person name="Yoshida K."/>
            <person name="Zhang L.S."/>
            <person name="Chang S.B."/>
            <person name="Chen F."/>
            <person name="Shi Y."/>
            <person name="Su Y.Y."/>
            <person name="Zhang Y.Q."/>
            <person name="Chen L.J."/>
            <person name="Yin Y."/>
            <person name="Lin M."/>
            <person name="Huang H."/>
            <person name="Deng H."/>
            <person name="Wang Z.W."/>
            <person name="Zhu S.L."/>
            <person name="Zhao X."/>
            <person name="Deng C."/>
            <person name="Niu S.C."/>
            <person name="Huang J."/>
            <person name="Wang M."/>
            <person name="Liu G.H."/>
            <person name="Yang H.J."/>
            <person name="Xiao X.J."/>
            <person name="Hsiao Y.Y."/>
            <person name="Wu W.L."/>
            <person name="Chen Y.Y."/>
            <person name="Mitsuda N."/>
            <person name="Ohme-Takagi M."/>
            <person name="Luo Y.B."/>
            <person name="Van de Peer Y."/>
            <person name="Liu Z.J."/>
        </authorList>
    </citation>
    <scope>NUCLEOTIDE SEQUENCE [LARGE SCALE GENOMIC DNA]</scope>
    <source>
        <tissue evidence="3">The whole plant</tissue>
    </source>
</reference>
<dbReference type="AlphaFoldDB" id="A0A2I0WXS4"/>
<dbReference type="Proteomes" id="UP000233837">
    <property type="component" value="Unassembled WGS sequence"/>
</dbReference>
<keyword evidence="3" id="KW-0689">Ribosomal protein</keyword>
<protein>
    <submittedName>
        <fullName evidence="3">60S ribosomal protein L17</fullName>
    </submittedName>
</protein>
<reference evidence="3 4" key="2">
    <citation type="journal article" date="2017" name="Nature">
        <title>The Apostasia genome and the evolution of orchids.</title>
        <authorList>
            <person name="Zhang G.Q."/>
            <person name="Liu K.W."/>
            <person name="Li Z."/>
            <person name="Lohaus R."/>
            <person name="Hsiao Y.Y."/>
            <person name="Niu S.C."/>
            <person name="Wang J.Y."/>
            <person name="Lin Y.C."/>
            <person name="Xu Q."/>
            <person name="Chen L.J."/>
            <person name="Yoshida K."/>
            <person name="Fujiwara S."/>
            <person name="Wang Z.W."/>
            <person name="Zhang Y.Q."/>
            <person name="Mitsuda N."/>
            <person name="Wang M."/>
            <person name="Liu G.H."/>
            <person name="Pecoraro L."/>
            <person name="Huang H.X."/>
            <person name="Xiao X.J."/>
            <person name="Lin M."/>
            <person name="Wu X.Y."/>
            <person name="Wu W.L."/>
            <person name="Chen Y.Y."/>
            <person name="Chang S.B."/>
            <person name="Sakamoto S."/>
            <person name="Ohme-Takagi M."/>
            <person name="Yagi M."/>
            <person name="Zeng S.J."/>
            <person name="Shen C.Y."/>
            <person name="Yeh C.M."/>
            <person name="Luo Y.B."/>
            <person name="Tsai W.C."/>
            <person name="Van de Peer Y."/>
            <person name="Liu Z.J."/>
        </authorList>
    </citation>
    <scope>NUCLEOTIDE SEQUENCE [LARGE SCALE GENOMIC DNA]</scope>
    <source>
        <tissue evidence="3">The whole plant</tissue>
    </source>
</reference>
<dbReference type="EMBL" id="KZ502350">
    <property type="protein sequence ID" value="PKU80462.1"/>
    <property type="molecule type" value="Genomic_DNA"/>
</dbReference>
<dbReference type="InterPro" id="IPR005721">
    <property type="entry name" value="Ribosomal_uL22_euk/arc"/>
</dbReference>
<evidence type="ECO:0000256" key="1">
    <source>
        <dbReference type="SAM" id="MobiDB-lite"/>
    </source>
</evidence>
<dbReference type="STRING" id="906689.A0A2I0WXS4"/>
<evidence type="ECO:0000313" key="3">
    <source>
        <dbReference type="EMBL" id="PKU80462.1"/>
    </source>
</evidence>
<proteinExistence type="predicted"/>
<keyword evidence="3" id="KW-0687">Ribonucleoprotein</keyword>
<dbReference type="GO" id="GO:0022625">
    <property type="term" value="C:cytosolic large ribosomal subunit"/>
    <property type="evidence" value="ECO:0007669"/>
    <property type="project" value="TreeGrafter"/>
</dbReference>
<feature type="signal peptide" evidence="2">
    <location>
        <begin position="1"/>
        <end position="23"/>
    </location>
</feature>
<dbReference type="PANTHER" id="PTHR11593">
    <property type="entry name" value="60S RIBOSOMAL PROTEIN L17"/>
    <property type="match status" value="1"/>
</dbReference>
<evidence type="ECO:0000256" key="2">
    <source>
        <dbReference type="SAM" id="SignalP"/>
    </source>
</evidence>
<keyword evidence="4" id="KW-1185">Reference proteome</keyword>
<feature type="chain" id="PRO_5014161300" evidence="2">
    <location>
        <begin position="24"/>
        <end position="212"/>
    </location>
</feature>
<dbReference type="Gene3D" id="3.90.470.10">
    <property type="entry name" value="Ribosomal protein L22/L17"/>
    <property type="match status" value="1"/>
</dbReference>
<organism evidence="3 4">
    <name type="scientific">Dendrobium catenatum</name>
    <dbReference type="NCBI Taxonomy" id="906689"/>
    <lineage>
        <taxon>Eukaryota</taxon>
        <taxon>Viridiplantae</taxon>
        <taxon>Streptophyta</taxon>
        <taxon>Embryophyta</taxon>
        <taxon>Tracheophyta</taxon>
        <taxon>Spermatophyta</taxon>
        <taxon>Magnoliopsida</taxon>
        <taxon>Liliopsida</taxon>
        <taxon>Asparagales</taxon>
        <taxon>Orchidaceae</taxon>
        <taxon>Epidendroideae</taxon>
        <taxon>Malaxideae</taxon>
        <taxon>Dendrobiinae</taxon>
        <taxon>Dendrobium</taxon>
    </lineage>
</organism>
<sequence length="212" mass="23361">MATFVSQVSVLSLIAIFGAATTAMKQNVTSTKIQSRHFLAVGSSEGEDVVNSSPASKIFSGRPSWLNTRGNPRTQPNPPRLWAGTSGRYCRGVGRTAQAKARHSNGQGRWLVKSARFILDLLKNAESSADVKGLDVDALYISHIQKTPRPEELWIELEKTWTWLAFNLAKNLLAAASKCWILAWGDVEELIKSLKEQRARLDGLESGERGLK</sequence>
<feature type="compositionally biased region" description="Polar residues" evidence="1">
    <location>
        <begin position="65"/>
        <end position="74"/>
    </location>
</feature>
<feature type="region of interest" description="Disordered" evidence="1">
    <location>
        <begin position="61"/>
        <end position="81"/>
    </location>
</feature>
<dbReference type="InterPro" id="IPR036394">
    <property type="entry name" value="Ribosomal_uL22_sf"/>
</dbReference>
<accession>A0A2I0WXS4</accession>
<dbReference type="GO" id="GO:0003735">
    <property type="term" value="F:structural constituent of ribosome"/>
    <property type="evidence" value="ECO:0007669"/>
    <property type="project" value="InterPro"/>
</dbReference>
<dbReference type="SUPFAM" id="SSF54843">
    <property type="entry name" value="Ribosomal protein L22"/>
    <property type="match status" value="1"/>
</dbReference>
<dbReference type="PANTHER" id="PTHR11593:SF10">
    <property type="entry name" value="60S RIBOSOMAL PROTEIN L17"/>
    <property type="match status" value="1"/>
</dbReference>
<gene>
    <name evidence="3" type="primary">RPL17</name>
    <name evidence="3" type="ORF">MA16_Dca027231</name>
</gene>
<keyword evidence="2" id="KW-0732">Signal</keyword>
<dbReference type="GO" id="GO:0002181">
    <property type="term" value="P:cytoplasmic translation"/>
    <property type="evidence" value="ECO:0007669"/>
    <property type="project" value="TreeGrafter"/>
</dbReference>